<evidence type="ECO:0000313" key="1">
    <source>
        <dbReference type="EMBL" id="PRP68546.1"/>
    </source>
</evidence>
<dbReference type="InterPro" id="IPR018777">
    <property type="entry name" value="Replication_initiator_prot_A"/>
</dbReference>
<evidence type="ECO:0008006" key="3">
    <source>
        <dbReference type="Google" id="ProtNLM"/>
    </source>
</evidence>
<name>A0A2S9WYS3_9NEIS</name>
<comment type="caution">
    <text evidence="1">The sequence shown here is derived from an EMBL/GenBank/DDBJ whole genome shotgun (WGS) entry which is preliminary data.</text>
</comment>
<evidence type="ECO:0000313" key="2">
    <source>
        <dbReference type="Proteomes" id="UP000239469"/>
    </source>
</evidence>
<sequence length="369" mass="42434">MLQQFIQLPTETRQQFLDLLEHEARRDDALALLLTLSEQIARQQALLKQDMRTQATLRSKAEQRLALASRVMKCRQVAVLAATQPKQETAPDVLDCGPLRQWKSDGFSLELPLFALSSRDSCERWQWQNRDGSRILQVWSESRGGRRAHLHDRELLLYFCSQLCGFFFGKSHVGRSLPSSLRFSVSAFLRETGKDSGGKSYQAVLDSLQRLSQTRFQYQQQGKPIASYLLLQGWGKEEGGKIMVEMAPWLLDAIRTRQVLSVDPVYLRLRKPLARRMYELARKHCGHQAEWRIGLDSLHLKCGSSSSRREFRRMLKTLLSAEVFPGYQLALDERRDQLHCRNLKVSPAVLHPRLRQVLLTRKGGLPTRA</sequence>
<organism evidence="1 2">
    <name type="scientific">Chromobacterium amazonense</name>
    <dbReference type="NCBI Taxonomy" id="1382803"/>
    <lineage>
        <taxon>Bacteria</taxon>
        <taxon>Pseudomonadati</taxon>
        <taxon>Pseudomonadota</taxon>
        <taxon>Betaproteobacteria</taxon>
        <taxon>Neisseriales</taxon>
        <taxon>Chromobacteriaceae</taxon>
        <taxon>Chromobacterium</taxon>
    </lineage>
</organism>
<accession>A0A2S9WYS3</accession>
<dbReference type="AlphaFoldDB" id="A0A2S9WYS3"/>
<dbReference type="Proteomes" id="UP000239469">
    <property type="component" value="Unassembled WGS sequence"/>
</dbReference>
<dbReference type="EMBL" id="MTBD01000117">
    <property type="protein sequence ID" value="PRP68546.1"/>
    <property type="molecule type" value="Genomic_DNA"/>
</dbReference>
<reference evidence="1 2" key="1">
    <citation type="submission" date="2017-01" db="EMBL/GenBank/DDBJ databases">
        <title>New insights into the genetic diversity of Chromobacterium isolated from tropical freshwater lake.</title>
        <authorList>
            <person name="Santos A.B."/>
            <person name="Nascimento A.M."/>
            <person name="Da Silva P.C."/>
        </authorList>
    </citation>
    <scope>NUCLEOTIDE SEQUENCE [LARGE SCALE GENOMIC DNA]</scope>
    <source>
        <strain evidence="1 2">56AF</strain>
    </source>
</reference>
<protein>
    <recommendedName>
        <fullName evidence="3">Replication protein</fullName>
    </recommendedName>
</protein>
<dbReference type="Pfam" id="PF10134">
    <property type="entry name" value="RPA"/>
    <property type="match status" value="1"/>
</dbReference>
<proteinExistence type="predicted"/>
<gene>
    <name evidence="1" type="ORF">BUE93_21900</name>
</gene>